<dbReference type="EMBL" id="JAHRIP010030921">
    <property type="protein sequence ID" value="MEQ2292789.1"/>
    <property type="molecule type" value="Genomic_DNA"/>
</dbReference>
<reference evidence="2 3" key="1">
    <citation type="submission" date="2021-06" db="EMBL/GenBank/DDBJ databases">
        <authorList>
            <person name="Palmer J.M."/>
        </authorList>
    </citation>
    <scope>NUCLEOTIDE SEQUENCE [LARGE SCALE GENOMIC DNA]</scope>
    <source>
        <strain evidence="2 3">AS_MEX2019</strain>
        <tissue evidence="2">Muscle</tissue>
    </source>
</reference>
<dbReference type="Proteomes" id="UP001469553">
    <property type="component" value="Unassembled WGS sequence"/>
</dbReference>
<evidence type="ECO:0000313" key="2">
    <source>
        <dbReference type="EMBL" id="MEQ2292789.1"/>
    </source>
</evidence>
<name>A0ABV0YGJ2_9TELE</name>
<feature type="region of interest" description="Disordered" evidence="1">
    <location>
        <begin position="44"/>
        <end position="77"/>
    </location>
</feature>
<proteinExistence type="predicted"/>
<organism evidence="2 3">
    <name type="scientific">Ameca splendens</name>
    <dbReference type="NCBI Taxonomy" id="208324"/>
    <lineage>
        <taxon>Eukaryota</taxon>
        <taxon>Metazoa</taxon>
        <taxon>Chordata</taxon>
        <taxon>Craniata</taxon>
        <taxon>Vertebrata</taxon>
        <taxon>Euteleostomi</taxon>
        <taxon>Actinopterygii</taxon>
        <taxon>Neopterygii</taxon>
        <taxon>Teleostei</taxon>
        <taxon>Neoteleostei</taxon>
        <taxon>Acanthomorphata</taxon>
        <taxon>Ovalentaria</taxon>
        <taxon>Atherinomorphae</taxon>
        <taxon>Cyprinodontiformes</taxon>
        <taxon>Goodeidae</taxon>
        <taxon>Ameca</taxon>
    </lineage>
</organism>
<evidence type="ECO:0000256" key="1">
    <source>
        <dbReference type="SAM" id="MobiDB-lite"/>
    </source>
</evidence>
<feature type="region of interest" description="Disordered" evidence="1">
    <location>
        <begin position="1"/>
        <end position="21"/>
    </location>
</feature>
<sequence>MASSGVLPNPTAVSNHQDDRMPYLSCASSPIGWKEQPFNLICTPLPSDSVSTPRGQERPTWFSGDSSTPDPPPLAGVHSLESSHLNHEKTHFLPHRLHHDIPPFHEPNQVDQLCSLKPLVGRGRWPLTMSLVLLEVFSC</sequence>
<accession>A0ABV0YGJ2</accession>
<gene>
    <name evidence="2" type="ORF">AMECASPLE_026457</name>
</gene>
<protein>
    <submittedName>
        <fullName evidence="2">Uncharacterized protein</fullName>
    </submittedName>
</protein>
<keyword evidence="3" id="KW-1185">Reference proteome</keyword>
<comment type="caution">
    <text evidence="2">The sequence shown here is derived from an EMBL/GenBank/DDBJ whole genome shotgun (WGS) entry which is preliminary data.</text>
</comment>
<evidence type="ECO:0000313" key="3">
    <source>
        <dbReference type="Proteomes" id="UP001469553"/>
    </source>
</evidence>